<name>A0A8H7SPZ2_9FUNG</name>
<dbReference type="EMBL" id="JAEPRE010000048">
    <property type="protein sequence ID" value="KAG2234689.1"/>
    <property type="molecule type" value="Genomic_DNA"/>
</dbReference>
<dbReference type="CDD" id="cd00590">
    <property type="entry name" value="RRM_SF"/>
    <property type="match status" value="1"/>
</dbReference>
<accession>A0A8H7SPZ2</accession>
<feature type="domain" description="RRM" evidence="4">
    <location>
        <begin position="48"/>
        <end position="122"/>
    </location>
</feature>
<evidence type="ECO:0000256" key="3">
    <source>
        <dbReference type="SAM" id="MobiDB-lite"/>
    </source>
</evidence>
<evidence type="ECO:0000313" key="5">
    <source>
        <dbReference type="EMBL" id="KAG2234689.1"/>
    </source>
</evidence>
<dbReference type="InterPro" id="IPR000504">
    <property type="entry name" value="RRM_dom"/>
</dbReference>
<dbReference type="SMART" id="SM00360">
    <property type="entry name" value="RRM"/>
    <property type="match status" value="2"/>
</dbReference>
<dbReference type="Proteomes" id="UP000613177">
    <property type="component" value="Unassembled WGS sequence"/>
</dbReference>
<feature type="region of interest" description="Disordered" evidence="3">
    <location>
        <begin position="298"/>
        <end position="440"/>
    </location>
</feature>
<keyword evidence="6" id="KW-1185">Reference proteome</keyword>
<evidence type="ECO:0000259" key="4">
    <source>
        <dbReference type="PROSITE" id="PS50102"/>
    </source>
</evidence>
<proteinExistence type="predicted"/>
<reference evidence="5" key="1">
    <citation type="submission" date="2021-01" db="EMBL/GenBank/DDBJ databases">
        <title>Metabolic potential, ecology and presence of endohyphal bacteria is reflected in genomic diversity of Mucoromycotina.</title>
        <authorList>
            <person name="Muszewska A."/>
            <person name="Okrasinska A."/>
            <person name="Steczkiewicz K."/>
            <person name="Drgas O."/>
            <person name="Orlowska M."/>
            <person name="Perlinska-Lenart U."/>
            <person name="Aleksandrzak-Piekarczyk T."/>
            <person name="Szatraj K."/>
            <person name="Zielenkiewicz U."/>
            <person name="Pilsyk S."/>
            <person name="Malc E."/>
            <person name="Mieczkowski P."/>
            <person name="Kruszewska J.S."/>
            <person name="Biernat P."/>
            <person name="Pawlowska J."/>
        </authorList>
    </citation>
    <scope>NUCLEOTIDE SEQUENCE</scope>
    <source>
        <strain evidence="5">WA0000018081</strain>
    </source>
</reference>
<keyword evidence="1 2" id="KW-0694">RNA-binding</keyword>
<evidence type="ECO:0000256" key="2">
    <source>
        <dbReference type="PROSITE-ProRule" id="PRU00176"/>
    </source>
</evidence>
<feature type="domain" description="RRM" evidence="4">
    <location>
        <begin position="219"/>
        <end position="297"/>
    </location>
</feature>
<dbReference type="Pfam" id="PF00076">
    <property type="entry name" value="RRM_1"/>
    <property type="match status" value="1"/>
</dbReference>
<feature type="compositionally biased region" description="Low complexity" evidence="3">
    <location>
        <begin position="319"/>
        <end position="328"/>
    </location>
</feature>
<dbReference type="Gene3D" id="3.30.70.330">
    <property type="match status" value="2"/>
</dbReference>
<dbReference type="InterPro" id="IPR012677">
    <property type="entry name" value="Nucleotide-bd_a/b_plait_sf"/>
</dbReference>
<gene>
    <name evidence="5" type="ORF">INT48_005841</name>
</gene>
<protein>
    <recommendedName>
        <fullName evidence="4">RRM domain-containing protein</fullName>
    </recommendedName>
</protein>
<sequence length="440" mass="51130">MTELCMAKAIVKLPRKNNRTSSLVVDTTSDYNMAKPHQQEDGFYLVTDKLYIDGLPTSVIENEIMELVATCDPIKIHLNRTNESASGYIQFLSRDMADRAYTLLNGVTFRAGIKLQLKINPPLGDNPEPEAHAGILHIKNLPSHTNNKSLYELFRPFGPMIILSRIYLTRILSLSLSLYIRTVLPFVSSKRRDSSPIHSPLPPVSSPIRSDASSMVDYTNLYIKNLDLNVKSADLFENFRKFGHIISARVMKNAQTKQSKGFGFVSYSKADEAQKAKADMNGEYILSKPVIVAFHEPKKPRDASPTDTSFNSQRVPQKHQPQQQQQQQHHQHQHQHQNQTHHQPQQQQQQHQNYPQNHQQQNHQQQSHQHQNHQQQYQQNHSQQNHQHQNHQQQNHQQQNHQQSHSQQNHHPQQNHQQQQQTHQQNHTQHNHHHQQQHHL</sequence>
<dbReference type="AlphaFoldDB" id="A0A8H7SPZ2"/>
<organism evidence="5 6">
    <name type="scientific">Thamnidium elegans</name>
    <dbReference type="NCBI Taxonomy" id="101142"/>
    <lineage>
        <taxon>Eukaryota</taxon>
        <taxon>Fungi</taxon>
        <taxon>Fungi incertae sedis</taxon>
        <taxon>Mucoromycota</taxon>
        <taxon>Mucoromycotina</taxon>
        <taxon>Mucoromycetes</taxon>
        <taxon>Mucorales</taxon>
        <taxon>Mucorineae</taxon>
        <taxon>Mucoraceae</taxon>
        <taxon>Thamnidium</taxon>
    </lineage>
</organism>
<dbReference type="InterPro" id="IPR035979">
    <property type="entry name" value="RBD_domain_sf"/>
</dbReference>
<dbReference type="SUPFAM" id="SSF54928">
    <property type="entry name" value="RNA-binding domain, RBD"/>
    <property type="match status" value="2"/>
</dbReference>
<feature type="compositionally biased region" description="Low complexity" evidence="3">
    <location>
        <begin position="336"/>
        <end position="428"/>
    </location>
</feature>
<dbReference type="GO" id="GO:0003723">
    <property type="term" value="F:RNA binding"/>
    <property type="evidence" value="ECO:0007669"/>
    <property type="project" value="UniProtKB-UniRule"/>
</dbReference>
<evidence type="ECO:0000256" key="1">
    <source>
        <dbReference type="ARBA" id="ARBA00022884"/>
    </source>
</evidence>
<feature type="compositionally biased region" description="Polar residues" evidence="3">
    <location>
        <begin position="305"/>
        <end position="315"/>
    </location>
</feature>
<evidence type="ECO:0000313" key="6">
    <source>
        <dbReference type="Proteomes" id="UP000613177"/>
    </source>
</evidence>
<comment type="caution">
    <text evidence="5">The sequence shown here is derived from an EMBL/GenBank/DDBJ whole genome shotgun (WGS) entry which is preliminary data.</text>
</comment>
<feature type="compositionally biased region" description="Basic residues" evidence="3">
    <location>
        <begin position="429"/>
        <end position="440"/>
    </location>
</feature>
<feature type="non-terminal residue" evidence="5">
    <location>
        <position position="1"/>
    </location>
</feature>
<dbReference type="InterPro" id="IPR052462">
    <property type="entry name" value="SLIRP/GR-RBP-like"/>
</dbReference>
<dbReference type="PANTHER" id="PTHR48027">
    <property type="entry name" value="HETEROGENEOUS NUCLEAR RIBONUCLEOPROTEIN 87F-RELATED"/>
    <property type="match status" value="1"/>
</dbReference>
<dbReference type="PROSITE" id="PS50102">
    <property type="entry name" value="RRM"/>
    <property type="match status" value="2"/>
</dbReference>